<dbReference type="OrthoDB" id="332380at2759"/>
<feature type="region of interest" description="Disordered" evidence="1">
    <location>
        <begin position="414"/>
        <end position="564"/>
    </location>
</feature>
<evidence type="ECO:0000313" key="3">
    <source>
        <dbReference type="EMBL" id="CBZ52889.1"/>
    </source>
</evidence>
<proteinExistence type="predicted"/>
<sequence length="564" mass="61550">MQPRHPLVKAVNQTTAPQLPAYLREFSLKQKDAKDLWKARAVASSPVHQAHATATLAARRPWAASASSGSVHPTHMDAPLVASTAADMARARSGNEALWTALERRALQLRLLFEPKEISLFLGALSRTRRFPPEVFKAFAPLAAQKIVYFNSTHLCMLLSAYAKSRVAPGPEFLSAVRQQLLHRLSLREIQSPVELAMLVNALVKLKLCEDRSLVESLAQHVRQRLSVEEFHVRELAVLAAAFAAVGYSDLALFSHIADAAVETINEATPVELARMLHAFSSVHAPLSPGECDGQAERWAQNERRRKQLEALLEVCVACAREKIAFMSVEELLLSANAVGQAFSVTASAALREDVAALLANMRPGAQQEGKSSPRRSLADAQVVSEHFRRSRLLRSTGVLLVFVSLFDACSQRRGGQEGETAPRRRRHSRKRGGPSGSRQSGGDRHLWGNGDFRARHASPSSPKPASTFRGVCGATRSRGEGRRASLPPRAPRSCSAMPRDNRQSGGFAVSSSPRGSSPTGRRRPRPGDEGEKTEDVNGEKTETRPRQNQQGSRLASRCPSSSP</sequence>
<name>F0VGP5_NEOCL</name>
<dbReference type="Pfam" id="PF26188">
    <property type="entry name" value="RESC6"/>
    <property type="match status" value="1"/>
</dbReference>
<feature type="compositionally biased region" description="Polar residues" evidence="1">
    <location>
        <begin position="547"/>
        <end position="564"/>
    </location>
</feature>
<feature type="compositionally biased region" description="Low complexity" evidence="1">
    <location>
        <begin position="485"/>
        <end position="497"/>
    </location>
</feature>
<dbReference type="AlphaFoldDB" id="F0VGP5"/>
<accession>F0VGP5</accession>
<keyword evidence="4" id="KW-1185">Reference proteome</keyword>
<evidence type="ECO:0000313" key="4">
    <source>
        <dbReference type="Proteomes" id="UP000007494"/>
    </source>
</evidence>
<protein>
    <recommendedName>
        <fullName evidence="2">RNA-editing substrate-binding complex 6 protein domain-containing protein</fullName>
    </recommendedName>
</protein>
<dbReference type="InterPro" id="IPR058917">
    <property type="entry name" value="RESC6_dom"/>
</dbReference>
<dbReference type="VEuPathDB" id="ToxoDB:NCLIV_026770"/>
<evidence type="ECO:0000256" key="1">
    <source>
        <dbReference type="SAM" id="MobiDB-lite"/>
    </source>
</evidence>
<feature type="compositionally biased region" description="Basic residues" evidence="1">
    <location>
        <begin position="424"/>
        <end position="433"/>
    </location>
</feature>
<dbReference type="InParanoid" id="F0VGP5"/>
<gene>
    <name evidence="3" type="ORF">NCLIV_026770</name>
</gene>
<evidence type="ECO:0000259" key="2">
    <source>
        <dbReference type="Pfam" id="PF26188"/>
    </source>
</evidence>
<dbReference type="RefSeq" id="XP_003882921.1">
    <property type="nucleotide sequence ID" value="XM_003882872.1"/>
</dbReference>
<dbReference type="EMBL" id="FR823389">
    <property type="protein sequence ID" value="CBZ52889.1"/>
    <property type="molecule type" value="Genomic_DNA"/>
</dbReference>
<dbReference type="Proteomes" id="UP000007494">
    <property type="component" value="Chromosome VIIb"/>
</dbReference>
<feature type="domain" description="RNA-editing substrate-binding complex 6 protein" evidence="2">
    <location>
        <begin position="148"/>
        <end position="298"/>
    </location>
</feature>
<reference evidence="4" key="1">
    <citation type="journal article" date="2012" name="PLoS Pathog.">
        <title>Comparative genomics of the apicomplexan parasites Toxoplasma gondii and Neospora caninum: Coccidia differing in host range and transmission strategy.</title>
        <authorList>
            <person name="Reid A.J."/>
            <person name="Vermont S.J."/>
            <person name="Cotton J.A."/>
            <person name="Harris D."/>
            <person name="Hill-Cawthorne G.A."/>
            <person name="Konen-Waisman S."/>
            <person name="Latham S.M."/>
            <person name="Mourier T."/>
            <person name="Norton R."/>
            <person name="Quail M.A."/>
            <person name="Sanders M."/>
            <person name="Shanmugam D."/>
            <person name="Sohal A."/>
            <person name="Wasmuth J.D."/>
            <person name="Brunk B."/>
            <person name="Grigg M.E."/>
            <person name="Howard J.C."/>
            <person name="Parkinson J."/>
            <person name="Roos D.S."/>
            <person name="Trees A.J."/>
            <person name="Berriman M."/>
            <person name="Pain A."/>
            <person name="Wastling J.M."/>
        </authorList>
    </citation>
    <scope>NUCLEOTIDE SEQUENCE [LARGE SCALE GENOMIC DNA]</scope>
    <source>
        <strain evidence="4">Liverpool</strain>
    </source>
</reference>
<feature type="compositionally biased region" description="Low complexity" evidence="1">
    <location>
        <begin position="511"/>
        <end position="520"/>
    </location>
</feature>
<dbReference type="eggNOG" id="ENOG502SVWQ">
    <property type="taxonomic scope" value="Eukaryota"/>
</dbReference>
<organism evidence="3 4">
    <name type="scientific">Neospora caninum (strain Liverpool)</name>
    <dbReference type="NCBI Taxonomy" id="572307"/>
    <lineage>
        <taxon>Eukaryota</taxon>
        <taxon>Sar</taxon>
        <taxon>Alveolata</taxon>
        <taxon>Apicomplexa</taxon>
        <taxon>Conoidasida</taxon>
        <taxon>Coccidia</taxon>
        <taxon>Eucoccidiorida</taxon>
        <taxon>Eimeriorina</taxon>
        <taxon>Sarcocystidae</taxon>
        <taxon>Neospora</taxon>
    </lineage>
</organism>
<feature type="compositionally biased region" description="Basic and acidic residues" evidence="1">
    <location>
        <begin position="526"/>
        <end position="546"/>
    </location>
</feature>
<dbReference type="GeneID" id="13442840"/>